<dbReference type="AlphaFoldDB" id="A0A0R3Q147"/>
<dbReference type="WBParaSite" id="ACOC_0001270501-mRNA-1">
    <property type="protein sequence ID" value="ACOC_0001270501-mRNA-1"/>
    <property type="gene ID" value="ACOC_0001270501"/>
</dbReference>
<reference evidence="3" key="1">
    <citation type="submission" date="2017-02" db="UniProtKB">
        <authorList>
            <consortium name="WormBaseParasite"/>
        </authorList>
    </citation>
    <scope>IDENTIFICATION</scope>
</reference>
<organism evidence="3">
    <name type="scientific">Angiostrongylus costaricensis</name>
    <name type="common">Nematode worm</name>
    <dbReference type="NCBI Taxonomy" id="334426"/>
    <lineage>
        <taxon>Eukaryota</taxon>
        <taxon>Metazoa</taxon>
        <taxon>Ecdysozoa</taxon>
        <taxon>Nematoda</taxon>
        <taxon>Chromadorea</taxon>
        <taxon>Rhabditida</taxon>
        <taxon>Rhabditina</taxon>
        <taxon>Rhabditomorpha</taxon>
        <taxon>Strongyloidea</taxon>
        <taxon>Metastrongylidae</taxon>
        <taxon>Angiostrongylus</taxon>
    </lineage>
</organism>
<dbReference type="Proteomes" id="UP000267027">
    <property type="component" value="Unassembled WGS sequence"/>
</dbReference>
<gene>
    <name evidence="1" type="ORF">ACOC_LOCUS12706</name>
</gene>
<keyword evidence="2" id="KW-1185">Reference proteome</keyword>
<protein>
    <submittedName>
        <fullName evidence="1 3">Uncharacterized protein</fullName>
    </submittedName>
</protein>
<proteinExistence type="predicted"/>
<evidence type="ECO:0000313" key="1">
    <source>
        <dbReference type="EMBL" id="VDM64291.1"/>
    </source>
</evidence>
<name>A0A0R3Q147_ANGCS</name>
<reference evidence="1 2" key="2">
    <citation type="submission" date="2018-11" db="EMBL/GenBank/DDBJ databases">
        <authorList>
            <consortium name="Pathogen Informatics"/>
        </authorList>
    </citation>
    <scope>NUCLEOTIDE SEQUENCE [LARGE SCALE GENOMIC DNA]</scope>
    <source>
        <strain evidence="1 2">Costa Rica</strain>
    </source>
</reference>
<evidence type="ECO:0000313" key="2">
    <source>
        <dbReference type="Proteomes" id="UP000267027"/>
    </source>
</evidence>
<accession>A0A0R3Q147</accession>
<sequence length="77" mass="8492">MVQLSNFYSAEASTSLIPRMSLKNLKKSRGKAIKKYVTPTLRNSRGSFSLLVRLDGAKCQRARALSAPDSSFLPETT</sequence>
<dbReference type="EMBL" id="UYYA01005176">
    <property type="protein sequence ID" value="VDM64291.1"/>
    <property type="molecule type" value="Genomic_DNA"/>
</dbReference>
<evidence type="ECO:0000313" key="3">
    <source>
        <dbReference type="WBParaSite" id="ACOC_0001270501-mRNA-1"/>
    </source>
</evidence>